<dbReference type="InterPro" id="IPR004568">
    <property type="entry name" value="Ppantetheine-prot_Trfase_dom"/>
</dbReference>
<evidence type="ECO:0000256" key="2">
    <source>
        <dbReference type="ARBA" id="ARBA00022723"/>
    </source>
</evidence>
<keyword evidence="6" id="KW-1185">Reference proteome</keyword>
<dbReference type="RefSeq" id="WP_024863200.1">
    <property type="nucleotide sequence ID" value="NZ_CP024965.1"/>
</dbReference>
<dbReference type="AlphaFoldDB" id="A0A2K8NY14"/>
<reference evidence="5 6" key="1">
    <citation type="submission" date="2017-11" db="EMBL/GenBank/DDBJ databases">
        <title>Genome sequence of Entomoplasma somnilux PYAN-1 (ATCC 49194).</title>
        <authorList>
            <person name="Lo W.-S."/>
            <person name="Gasparich G.E."/>
            <person name="Kuo C.-H."/>
        </authorList>
    </citation>
    <scope>NUCLEOTIDE SEQUENCE [LARGE SCALE GENOMIC DNA]</scope>
    <source>
        <strain evidence="5 6">PYAN-1</strain>
    </source>
</reference>
<accession>A0A2K8NY14</accession>
<evidence type="ECO:0000256" key="1">
    <source>
        <dbReference type="ARBA" id="ARBA00022679"/>
    </source>
</evidence>
<name>A0A2K8NY14_9MOLU</name>
<evidence type="ECO:0000313" key="6">
    <source>
        <dbReference type="Proteomes" id="UP000232230"/>
    </source>
</evidence>
<organism evidence="5 6">
    <name type="scientific">Williamsoniiplasma somnilux</name>
    <dbReference type="NCBI Taxonomy" id="215578"/>
    <lineage>
        <taxon>Bacteria</taxon>
        <taxon>Bacillati</taxon>
        <taxon>Mycoplasmatota</taxon>
        <taxon>Mollicutes</taxon>
        <taxon>Entomoplasmatales</taxon>
        <taxon>Williamsoniiplasma</taxon>
    </lineage>
</organism>
<evidence type="ECO:0000256" key="3">
    <source>
        <dbReference type="ARBA" id="ARBA00022842"/>
    </source>
</evidence>
<dbReference type="EMBL" id="CP024965">
    <property type="protein sequence ID" value="ATZ18677.1"/>
    <property type="molecule type" value="Genomic_DNA"/>
</dbReference>
<dbReference type="NCBIfam" id="TIGR00556">
    <property type="entry name" value="pantethn_trn"/>
    <property type="match status" value="1"/>
</dbReference>
<evidence type="ECO:0000259" key="4">
    <source>
        <dbReference type="Pfam" id="PF01648"/>
    </source>
</evidence>
<dbReference type="GO" id="GO:0006633">
    <property type="term" value="P:fatty acid biosynthetic process"/>
    <property type="evidence" value="ECO:0007669"/>
    <property type="project" value="InterPro"/>
</dbReference>
<feature type="domain" description="4'-phosphopantetheinyl transferase" evidence="4">
    <location>
        <begin position="5"/>
        <end position="105"/>
    </location>
</feature>
<protein>
    <submittedName>
        <fullName evidence="5">Holo-[acyl-carrier-protein] synthase</fullName>
    </submittedName>
</protein>
<proteinExistence type="predicted"/>
<dbReference type="Proteomes" id="UP000232230">
    <property type="component" value="Chromosome"/>
</dbReference>
<dbReference type="InterPro" id="IPR037143">
    <property type="entry name" value="4-PPantetheinyl_Trfase_dom_sf"/>
</dbReference>
<keyword evidence="3" id="KW-0460">Magnesium</keyword>
<keyword evidence="1" id="KW-0808">Transferase</keyword>
<keyword evidence="2" id="KW-0479">Metal-binding</keyword>
<dbReference type="KEGG" id="esx:ESOMN_v1c02950"/>
<gene>
    <name evidence="5" type="primary">acpS</name>
    <name evidence="5" type="ORF">ESOMN_v1c02950</name>
</gene>
<dbReference type="Pfam" id="PF01648">
    <property type="entry name" value="ACPS"/>
    <property type="match status" value="1"/>
</dbReference>
<dbReference type="InterPro" id="IPR008278">
    <property type="entry name" value="4-PPantetheinyl_Trfase_dom"/>
</dbReference>
<sequence length="111" mass="12921">MRQELGIDIVKNSRIKINYNFLIKFLTKTELKMMENFTSKKRKKEFAAGRWAAKEAIFKVLKTTKKINLNEIELGYDNNKLLIKNKNLSNIVVSLSHEKKYSIAIASWIGD</sequence>
<dbReference type="GO" id="GO:0008897">
    <property type="term" value="F:holo-[acyl-carrier-protein] synthase activity"/>
    <property type="evidence" value="ECO:0007669"/>
    <property type="project" value="InterPro"/>
</dbReference>
<dbReference type="SUPFAM" id="SSF56214">
    <property type="entry name" value="4'-phosphopantetheinyl transferase"/>
    <property type="match status" value="1"/>
</dbReference>
<dbReference type="Gene3D" id="3.90.470.20">
    <property type="entry name" value="4'-phosphopantetheinyl transferase domain"/>
    <property type="match status" value="1"/>
</dbReference>
<dbReference type="GO" id="GO:0000287">
    <property type="term" value="F:magnesium ion binding"/>
    <property type="evidence" value="ECO:0007669"/>
    <property type="project" value="InterPro"/>
</dbReference>
<evidence type="ECO:0000313" key="5">
    <source>
        <dbReference type="EMBL" id="ATZ18677.1"/>
    </source>
</evidence>